<dbReference type="PRINTS" id="PR00081">
    <property type="entry name" value="GDHRDH"/>
</dbReference>
<dbReference type="AlphaFoldDB" id="A0A9Q8P5U9"/>
<evidence type="ECO:0000256" key="2">
    <source>
        <dbReference type="ARBA" id="ARBA00022857"/>
    </source>
</evidence>
<dbReference type="Pfam" id="PF00106">
    <property type="entry name" value="adh_short"/>
    <property type="match status" value="1"/>
</dbReference>
<comment type="similarity">
    <text evidence="1">Belongs to the short-chain dehydrogenases/reductases (SDR) family.</text>
</comment>
<dbReference type="InterPro" id="IPR002347">
    <property type="entry name" value="SDR_fam"/>
</dbReference>
<dbReference type="PANTHER" id="PTHR24320:SF282">
    <property type="entry name" value="WW DOMAIN-CONTAINING OXIDOREDUCTASE"/>
    <property type="match status" value="1"/>
</dbReference>
<evidence type="ECO:0000256" key="3">
    <source>
        <dbReference type="ARBA" id="ARBA00023002"/>
    </source>
</evidence>
<dbReference type="SUPFAM" id="SSF51735">
    <property type="entry name" value="NAD(P)-binding Rossmann-fold domains"/>
    <property type="match status" value="1"/>
</dbReference>
<dbReference type="KEGG" id="ffu:CLAFUR5_03679"/>
<dbReference type="RefSeq" id="XP_047758498.1">
    <property type="nucleotide sequence ID" value="XM_047902827.1"/>
</dbReference>
<accession>A0A9Q8P5U9</accession>
<dbReference type="PANTHER" id="PTHR24320">
    <property type="entry name" value="RETINOL DEHYDROGENASE"/>
    <property type="match status" value="1"/>
</dbReference>
<proteinExistence type="inferred from homology"/>
<evidence type="ECO:0000313" key="5">
    <source>
        <dbReference type="Proteomes" id="UP000756132"/>
    </source>
</evidence>
<dbReference type="InterPro" id="IPR036291">
    <property type="entry name" value="NAD(P)-bd_dom_sf"/>
</dbReference>
<name>A0A9Q8P5U9_PASFU</name>
<dbReference type="Gene3D" id="3.40.50.720">
    <property type="entry name" value="NAD(P)-binding Rossmann-like Domain"/>
    <property type="match status" value="1"/>
</dbReference>
<evidence type="ECO:0000313" key="4">
    <source>
        <dbReference type="EMBL" id="UJO14132.1"/>
    </source>
</evidence>
<keyword evidence="2" id="KW-0521">NADP</keyword>
<organism evidence="4 5">
    <name type="scientific">Passalora fulva</name>
    <name type="common">Tomato leaf mold</name>
    <name type="synonym">Cladosporium fulvum</name>
    <dbReference type="NCBI Taxonomy" id="5499"/>
    <lineage>
        <taxon>Eukaryota</taxon>
        <taxon>Fungi</taxon>
        <taxon>Dikarya</taxon>
        <taxon>Ascomycota</taxon>
        <taxon>Pezizomycotina</taxon>
        <taxon>Dothideomycetes</taxon>
        <taxon>Dothideomycetidae</taxon>
        <taxon>Mycosphaerellales</taxon>
        <taxon>Mycosphaerellaceae</taxon>
        <taxon>Fulvia</taxon>
    </lineage>
</organism>
<dbReference type="EMBL" id="CP090164">
    <property type="protein sequence ID" value="UJO14132.1"/>
    <property type="molecule type" value="Genomic_DNA"/>
</dbReference>
<gene>
    <name evidence="4" type="ORF">CLAFUR5_03679</name>
</gene>
<dbReference type="Proteomes" id="UP000756132">
    <property type="component" value="Chromosome 2"/>
</dbReference>
<keyword evidence="3" id="KW-0560">Oxidoreductase</keyword>
<keyword evidence="5" id="KW-1185">Reference proteome</keyword>
<sequence length="313" mass="34094">MAFNPAHDIKDLSGKVILITGGNTGLGASKVKALAAHNPTCIYLCCRKIESGQAVVDSIHQTIPKANIQILQLDLSSFDSVKKCAADFNAKSDRLDLLFLNAGISATSPALSKEGYEQQFGVNHMGHALFAQLLMPKLLETQRQADSDVRIIVTSSIGGHRIAPRQGLVLDQMKTDGASIAPMVRYGHSKLANMLFARKLAQLYPSITTTSYHPGTVKTDIWGKAEGVRLLAFLVAPIVWATGVDSDTGVQTALWLATAEKGQIENGRYYAPKPFGKPKEGSKWAVDQKQTDELWEWTNEELAKHGGPDWPEE</sequence>
<dbReference type="OrthoDB" id="191139at2759"/>
<reference evidence="4" key="2">
    <citation type="journal article" date="2022" name="Microb. Genom.">
        <title>A chromosome-scale genome assembly of the tomato pathogen Cladosporium fulvum reveals a compartmentalized genome architecture and the presence of a dispensable chromosome.</title>
        <authorList>
            <person name="Zaccaron A.Z."/>
            <person name="Chen L.H."/>
            <person name="Samaras A."/>
            <person name="Stergiopoulos I."/>
        </authorList>
    </citation>
    <scope>NUCLEOTIDE SEQUENCE</scope>
    <source>
        <strain evidence="4">Race5_Kim</strain>
    </source>
</reference>
<reference evidence="4" key="1">
    <citation type="submission" date="2021-12" db="EMBL/GenBank/DDBJ databases">
        <authorList>
            <person name="Zaccaron A."/>
            <person name="Stergiopoulos I."/>
        </authorList>
    </citation>
    <scope>NUCLEOTIDE SEQUENCE</scope>
    <source>
        <strain evidence="4">Race5_Kim</strain>
    </source>
</reference>
<dbReference type="GO" id="GO:0016491">
    <property type="term" value="F:oxidoreductase activity"/>
    <property type="evidence" value="ECO:0007669"/>
    <property type="project" value="UniProtKB-KW"/>
</dbReference>
<evidence type="ECO:0000256" key="1">
    <source>
        <dbReference type="ARBA" id="ARBA00006484"/>
    </source>
</evidence>
<dbReference type="GeneID" id="71983557"/>
<protein>
    <submittedName>
        <fullName evidence="4">Short-chain dehydrogenase/reductase eriB</fullName>
    </submittedName>
</protein>